<organism evidence="2">
    <name type="scientific">Culex pipiens</name>
    <name type="common">House mosquito</name>
    <dbReference type="NCBI Taxonomy" id="7175"/>
    <lineage>
        <taxon>Eukaryota</taxon>
        <taxon>Metazoa</taxon>
        <taxon>Ecdysozoa</taxon>
        <taxon>Arthropoda</taxon>
        <taxon>Hexapoda</taxon>
        <taxon>Insecta</taxon>
        <taxon>Pterygota</taxon>
        <taxon>Neoptera</taxon>
        <taxon>Endopterygota</taxon>
        <taxon>Diptera</taxon>
        <taxon>Nematocera</taxon>
        <taxon>Culicoidea</taxon>
        <taxon>Culicidae</taxon>
        <taxon>Culicinae</taxon>
        <taxon>Culicini</taxon>
        <taxon>Culex</taxon>
        <taxon>Culex</taxon>
    </lineage>
</organism>
<evidence type="ECO:0000256" key="1">
    <source>
        <dbReference type="SAM" id="MobiDB-lite"/>
    </source>
</evidence>
<feature type="compositionally biased region" description="Polar residues" evidence="1">
    <location>
        <begin position="86"/>
        <end position="105"/>
    </location>
</feature>
<accession>A0A8D8FCY4</accession>
<protein>
    <submittedName>
        <fullName evidence="2">(northern house mosquito) hypothetical protein</fullName>
    </submittedName>
</protein>
<feature type="compositionally biased region" description="Low complexity" evidence="1">
    <location>
        <begin position="48"/>
        <end position="66"/>
    </location>
</feature>
<reference evidence="2" key="1">
    <citation type="submission" date="2021-05" db="EMBL/GenBank/DDBJ databases">
        <authorList>
            <person name="Alioto T."/>
            <person name="Alioto T."/>
            <person name="Gomez Garrido J."/>
        </authorList>
    </citation>
    <scope>NUCLEOTIDE SEQUENCE</scope>
</reference>
<proteinExistence type="predicted"/>
<dbReference type="AlphaFoldDB" id="A0A8D8FCY4"/>
<feature type="compositionally biased region" description="Gly residues" evidence="1">
    <location>
        <begin position="67"/>
        <end position="83"/>
    </location>
</feature>
<feature type="region of interest" description="Disordered" evidence="1">
    <location>
        <begin position="41"/>
        <end position="105"/>
    </location>
</feature>
<evidence type="ECO:0000313" key="2">
    <source>
        <dbReference type="EMBL" id="CAG6465928.1"/>
    </source>
</evidence>
<name>A0A8D8FCY4_CULPI</name>
<sequence length="105" mass="11424">MRAPAYRCKQNNKNKTRDPELSKNANMQTYATTGGWSWTWNHGTWPNRWAPWQQQPPGGPAGSASGHRGGSGTSRGGGGGPWGGSNSSQRAWHPSARQTATKYTR</sequence>
<dbReference type="EMBL" id="HBUE01054520">
    <property type="protein sequence ID" value="CAG6465928.1"/>
    <property type="molecule type" value="Transcribed_RNA"/>
</dbReference>
<feature type="region of interest" description="Disordered" evidence="1">
    <location>
        <begin position="1"/>
        <end position="26"/>
    </location>
</feature>